<dbReference type="GO" id="GO:0005524">
    <property type="term" value="F:ATP binding"/>
    <property type="evidence" value="ECO:0007669"/>
    <property type="project" value="UniProtKB-KW"/>
</dbReference>
<evidence type="ECO:0000256" key="1">
    <source>
        <dbReference type="ARBA" id="ARBA00004370"/>
    </source>
</evidence>
<dbReference type="Pfam" id="PF00005">
    <property type="entry name" value="ABC_tran"/>
    <property type="match status" value="1"/>
</dbReference>
<comment type="caution">
    <text evidence="9">The sequence shown here is derived from an EMBL/GenBank/DDBJ whole genome shotgun (WGS) entry which is preliminary data.</text>
</comment>
<sequence>QNLNVKFAGSPVSVLDDISLTVRAGETLALVGESGCGKSITSLALMGLLPASARIVSGEMNFRRQDLRKLSPREYAD</sequence>
<evidence type="ECO:0000256" key="2">
    <source>
        <dbReference type="ARBA" id="ARBA00005417"/>
    </source>
</evidence>
<keyword evidence="9" id="KW-0067">ATP-binding</keyword>
<keyword evidence="6" id="KW-1278">Translocase</keyword>
<evidence type="ECO:0000259" key="8">
    <source>
        <dbReference type="Pfam" id="PF00005"/>
    </source>
</evidence>
<feature type="non-terminal residue" evidence="9">
    <location>
        <position position="77"/>
    </location>
</feature>
<gene>
    <name evidence="9" type="ORF">F9C29_36910</name>
</gene>
<keyword evidence="7" id="KW-0472">Membrane</keyword>
<dbReference type="Proteomes" id="UP000476281">
    <property type="component" value="Unassembled WGS sequence"/>
</dbReference>
<dbReference type="SUPFAM" id="SSF52540">
    <property type="entry name" value="P-loop containing nucleoside triphosphate hydrolases"/>
    <property type="match status" value="1"/>
</dbReference>
<keyword evidence="5" id="KW-0997">Cell inner membrane</keyword>
<dbReference type="GO" id="GO:0016020">
    <property type="term" value="C:membrane"/>
    <property type="evidence" value="ECO:0007669"/>
    <property type="project" value="UniProtKB-SubCell"/>
</dbReference>
<evidence type="ECO:0000256" key="5">
    <source>
        <dbReference type="ARBA" id="ARBA00022519"/>
    </source>
</evidence>
<feature type="domain" description="ABC transporter" evidence="8">
    <location>
        <begin position="15"/>
        <end position="69"/>
    </location>
</feature>
<comment type="similarity">
    <text evidence="2">Belongs to the ABC transporter superfamily.</text>
</comment>
<dbReference type="InterPro" id="IPR003439">
    <property type="entry name" value="ABC_transporter-like_ATP-bd"/>
</dbReference>
<comment type="subcellular location">
    <subcellularLocation>
        <location evidence="1">Membrane</location>
    </subcellularLocation>
</comment>
<organism evidence="9 10">
    <name type="scientific">Enterobacter hormaechei</name>
    <dbReference type="NCBI Taxonomy" id="158836"/>
    <lineage>
        <taxon>Bacteria</taxon>
        <taxon>Pseudomonadati</taxon>
        <taxon>Pseudomonadota</taxon>
        <taxon>Gammaproteobacteria</taxon>
        <taxon>Enterobacterales</taxon>
        <taxon>Enterobacteriaceae</taxon>
        <taxon>Enterobacter</taxon>
        <taxon>Enterobacter cloacae complex</taxon>
    </lineage>
</organism>
<evidence type="ECO:0000313" key="10">
    <source>
        <dbReference type="Proteomes" id="UP000476281"/>
    </source>
</evidence>
<evidence type="ECO:0000256" key="7">
    <source>
        <dbReference type="ARBA" id="ARBA00023136"/>
    </source>
</evidence>
<dbReference type="EMBL" id="WBSZ01003105">
    <property type="protein sequence ID" value="KAB2414433.1"/>
    <property type="molecule type" value="Genomic_DNA"/>
</dbReference>
<keyword evidence="3" id="KW-0813">Transport</keyword>
<evidence type="ECO:0000313" key="9">
    <source>
        <dbReference type="EMBL" id="KAB2414433.1"/>
    </source>
</evidence>
<dbReference type="Gene3D" id="3.40.50.300">
    <property type="entry name" value="P-loop containing nucleotide triphosphate hydrolases"/>
    <property type="match status" value="1"/>
</dbReference>
<evidence type="ECO:0000256" key="3">
    <source>
        <dbReference type="ARBA" id="ARBA00022448"/>
    </source>
</evidence>
<protein>
    <submittedName>
        <fullName evidence="9">ATP-binding cassette domain-containing protein</fullName>
    </submittedName>
</protein>
<dbReference type="AlphaFoldDB" id="A0A6L3X822"/>
<dbReference type="PANTHER" id="PTHR43297:SF14">
    <property type="entry name" value="ATPASE AAA-TYPE CORE DOMAIN-CONTAINING PROTEIN"/>
    <property type="match status" value="1"/>
</dbReference>
<reference evidence="9 10" key="1">
    <citation type="submission" date="2019-09" db="EMBL/GenBank/DDBJ databases">
        <title>Reversal of blaTEM antimicrobial resistance by CRISPR-Cas9 in clinical E. coli and other Enterobacteriaceae strains.</title>
        <authorList>
            <person name="Tagliaferri T."/>
            <person name="Guimaraes N."/>
            <person name="Pereira M."/>
            <person name="Felicori L."/>
            <person name="Horz H.-P."/>
            <person name="Santos S."/>
            <person name="Mendes T."/>
        </authorList>
    </citation>
    <scope>NUCLEOTIDE SEQUENCE [LARGE SCALE GENOMIC DNA]</scope>
    <source>
        <strain evidence="9 10">E2_blaTEM_MG</strain>
    </source>
</reference>
<dbReference type="PANTHER" id="PTHR43297">
    <property type="entry name" value="OLIGOPEPTIDE TRANSPORT ATP-BINDING PROTEIN APPD"/>
    <property type="match status" value="1"/>
</dbReference>
<keyword evidence="9" id="KW-0547">Nucleotide-binding</keyword>
<dbReference type="InterPro" id="IPR027417">
    <property type="entry name" value="P-loop_NTPase"/>
</dbReference>
<name>A0A6L3X822_9ENTR</name>
<evidence type="ECO:0000256" key="6">
    <source>
        <dbReference type="ARBA" id="ARBA00022967"/>
    </source>
</evidence>
<accession>A0A6L3X822</accession>
<feature type="non-terminal residue" evidence="9">
    <location>
        <position position="1"/>
    </location>
</feature>
<proteinExistence type="inferred from homology"/>
<dbReference type="GO" id="GO:0016887">
    <property type="term" value="F:ATP hydrolysis activity"/>
    <property type="evidence" value="ECO:0007669"/>
    <property type="project" value="InterPro"/>
</dbReference>
<dbReference type="InterPro" id="IPR050388">
    <property type="entry name" value="ABC_Ni/Peptide_Import"/>
</dbReference>
<evidence type="ECO:0000256" key="4">
    <source>
        <dbReference type="ARBA" id="ARBA00022475"/>
    </source>
</evidence>
<keyword evidence="4" id="KW-1003">Cell membrane</keyword>